<evidence type="ECO:0000313" key="2">
    <source>
        <dbReference type="EMBL" id="KYH27276.1"/>
    </source>
</evidence>
<dbReference type="PATRIC" id="fig|1008153.3.peg.733"/>
<gene>
    <name evidence="2" type="ORF">HAPAU_07300</name>
</gene>
<accession>A0A151AHW5</accession>
<dbReference type="OrthoDB" id="284158at2157"/>
<protein>
    <submittedName>
        <fullName evidence="2">Uncharacterized protein</fullName>
    </submittedName>
</protein>
<feature type="compositionally biased region" description="Basic and acidic residues" evidence="1">
    <location>
        <begin position="86"/>
        <end position="95"/>
    </location>
</feature>
<dbReference type="AlphaFoldDB" id="A0A151AHW5"/>
<proteinExistence type="predicted"/>
<feature type="region of interest" description="Disordered" evidence="1">
    <location>
        <begin position="73"/>
        <end position="95"/>
    </location>
</feature>
<dbReference type="Proteomes" id="UP000075321">
    <property type="component" value="Unassembled WGS sequence"/>
</dbReference>
<name>A0A151AHW5_9EURY</name>
<comment type="caution">
    <text evidence="2">The sequence shown here is derived from an EMBL/GenBank/DDBJ whole genome shotgun (WGS) entry which is preliminary data.</text>
</comment>
<sequence>MPKPKDEFDELYPCDFYTPEELFEEGEMYTVYEIGRLLQGLDPESELEPDTEAVLLDWAIPWVVNNGDDLVVGNPVSEDQPGYYGLKREEDLTDE</sequence>
<organism evidence="2 3">
    <name type="scientific">Halalkalicoccus paucihalophilus</name>
    <dbReference type="NCBI Taxonomy" id="1008153"/>
    <lineage>
        <taxon>Archaea</taxon>
        <taxon>Methanobacteriati</taxon>
        <taxon>Methanobacteriota</taxon>
        <taxon>Stenosarchaea group</taxon>
        <taxon>Halobacteria</taxon>
        <taxon>Halobacteriales</taxon>
        <taxon>Halococcaceae</taxon>
        <taxon>Halalkalicoccus</taxon>
    </lineage>
</organism>
<reference evidence="2 3" key="1">
    <citation type="submission" date="2016-02" db="EMBL/GenBank/DDBJ databases">
        <title>Genome sequence of Halalkalicoccus paucihalophilus DSM 24557.</title>
        <authorList>
            <person name="Poehlein A."/>
            <person name="Daniel R."/>
        </authorList>
    </citation>
    <scope>NUCLEOTIDE SEQUENCE [LARGE SCALE GENOMIC DNA]</scope>
    <source>
        <strain evidence="2 3">DSM 24557</strain>
    </source>
</reference>
<keyword evidence="3" id="KW-1185">Reference proteome</keyword>
<evidence type="ECO:0000256" key="1">
    <source>
        <dbReference type="SAM" id="MobiDB-lite"/>
    </source>
</evidence>
<dbReference type="Pfam" id="PF19145">
    <property type="entry name" value="DUF5827"/>
    <property type="match status" value="1"/>
</dbReference>
<dbReference type="InterPro" id="IPR043867">
    <property type="entry name" value="DUF5827"/>
</dbReference>
<evidence type="ECO:0000313" key="3">
    <source>
        <dbReference type="Proteomes" id="UP000075321"/>
    </source>
</evidence>
<dbReference type="RefSeq" id="WP_066379660.1">
    <property type="nucleotide sequence ID" value="NZ_LTAZ01000002.1"/>
</dbReference>
<dbReference type="EMBL" id="LTAZ01000002">
    <property type="protein sequence ID" value="KYH27276.1"/>
    <property type="molecule type" value="Genomic_DNA"/>
</dbReference>